<feature type="region of interest" description="Disordered" evidence="2">
    <location>
        <begin position="1"/>
        <end position="212"/>
    </location>
</feature>
<reference evidence="3 4" key="1">
    <citation type="submission" date="2016-11" db="EMBL/GenBank/DDBJ databases">
        <title>Draft Genome Assembly of Colletotrichum chlorophyti a pathogen of herbaceous plants.</title>
        <authorList>
            <person name="Gan P."/>
            <person name="Narusaka M."/>
            <person name="Tsushima A."/>
            <person name="Narusaka Y."/>
            <person name="Takano Y."/>
            <person name="Shirasu K."/>
        </authorList>
    </citation>
    <scope>NUCLEOTIDE SEQUENCE [LARGE SCALE GENOMIC DNA]</scope>
    <source>
        <strain evidence="3 4">NTL11</strain>
    </source>
</reference>
<dbReference type="EMBL" id="MPGH01000087">
    <property type="protein sequence ID" value="OLN88602.1"/>
    <property type="molecule type" value="Genomic_DNA"/>
</dbReference>
<feature type="compositionally biased region" description="Low complexity" evidence="2">
    <location>
        <begin position="72"/>
        <end position="83"/>
    </location>
</feature>
<evidence type="ECO:0000256" key="2">
    <source>
        <dbReference type="SAM" id="MobiDB-lite"/>
    </source>
</evidence>
<comment type="caution">
    <text evidence="3">The sequence shown here is derived from an EMBL/GenBank/DDBJ whole genome shotgun (WGS) entry which is preliminary data.</text>
</comment>
<feature type="compositionally biased region" description="Polar residues" evidence="2">
    <location>
        <begin position="115"/>
        <end position="145"/>
    </location>
</feature>
<organism evidence="3 4">
    <name type="scientific">Colletotrichum chlorophyti</name>
    <dbReference type="NCBI Taxonomy" id="708187"/>
    <lineage>
        <taxon>Eukaryota</taxon>
        <taxon>Fungi</taxon>
        <taxon>Dikarya</taxon>
        <taxon>Ascomycota</taxon>
        <taxon>Pezizomycotina</taxon>
        <taxon>Sordariomycetes</taxon>
        <taxon>Hypocreomycetidae</taxon>
        <taxon>Glomerellales</taxon>
        <taxon>Glomerellaceae</taxon>
        <taxon>Colletotrichum</taxon>
    </lineage>
</organism>
<keyword evidence="4" id="KW-1185">Reference proteome</keyword>
<dbReference type="OrthoDB" id="5428925at2759"/>
<feature type="compositionally biased region" description="Polar residues" evidence="2">
    <location>
        <begin position="172"/>
        <end position="191"/>
    </location>
</feature>
<proteinExistence type="predicted"/>
<evidence type="ECO:0000256" key="1">
    <source>
        <dbReference type="SAM" id="Coils"/>
    </source>
</evidence>
<dbReference type="Proteomes" id="UP000186583">
    <property type="component" value="Unassembled WGS sequence"/>
</dbReference>
<feature type="compositionally biased region" description="Low complexity" evidence="2">
    <location>
        <begin position="96"/>
        <end position="114"/>
    </location>
</feature>
<keyword evidence="1" id="KW-0175">Coiled coil</keyword>
<feature type="coiled-coil region" evidence="1">
    <location>
        <begin position="408"/>
        <end position="435"/>
    </location>
</feature>
<feature type="region of interest" description="Disordered" evidence="2">
    <location>
        <begin position="275"/>
        <end position="295"/>
    </location>
</feature>
<feature type="compositionally biased region" description="Polar residues" evidence="2">
    <location>
        <begin position="514"/>
        <end position="523"/>
    </location>
</feature>
<dbReference type="STRING" id="708187.A0A1Q8RVS9"/>
<evidence type="ECO:0000313" key="4">
    <source>
        <dbReference type="Proteomes" id="UP000186583"/>
    </source>
</evidence>
<gene>
    <name evidence="3" type="ORF">CCHL11_01806</name>
</gene>
<feature type="compositionally biased region" description="Polar residues" evidence="2">
    <location>
        <begin position="457"/>
        <end position="466"/>
    </location>
</feature>
<dbReference type="AlphaFoldDB" id="A0A1Q8RVS9"/>
<name>A0A1Q8RVS9_9PEZI</name>
<sequence length="695" mass="75091">MGLFKSANPPATGATTRSAAGQSIRGKISGPIPIPNPVDDEFPMRNPGTGIATPLAAGDMKEQLPYPTQADIRPGSSISSPRPEASQAPRTESMIAPSGSGSASGSAPSPTAASHTITPQSQRRTNGSSNLRYSVVSESSEQTGTSRERPQRKKSTLRGALGKLFGRKKKTGSQSSTDSHRVSTYNPSSNQHKSDISALSRVNETDSKRSASLPITEYDRALRSHSIGPQDITAIESARNSISADQTLLGHRRAATVTSSQIYSAPFRYREGELAGLSPRPASTHVRGSRLFSEDENPDEIGRAITSDVGHKRRSRSLSGMQYSELRTDLRRRSDEIRYWRESYDPAFVTSPVSSHAPEQDNEDTGVVSVGMPESPVEQAHVQTPPHPFSFGNLAHLNAMAGMKITQAASIETRIETLEERMQRMEDVVTQLCNSAPGFQVHLNHPERPAPPVPSFGPSSQTTSSAVHPVLQQLSREDAPTSRPSSSAHSKESRTSFGETPTFVGSLHLPPSINRPTSNSTIRGVTSLPAMSRVEASRPTETFTADHYTMLLALLETERASRQALESQVKRLTRRLNVMTGPGGNGRLSLQMEPPPTAKSFGSVSGFDHDSSDDDEAMSRNQRFLAEDSGVGTGPGDDDSYSEVFATPREEQPHSFGAFGEDLRDDDEDPQRRKAARTLSLSQMTLGKKSSRAAI</sequence>
<evidence type="ECO:0000313" key="3">
    <source>
        <dbReference type="EMBL" id="OLN88602.1"/>
    </source>
</evidence>
<feature type="region of interest" description="Disordered" evidence="2">
    <location>
        <begin position="439"/>
        <end position="523"/>
    </location>
</feature>
<accession>A0A1Q8RVS9</accession>
<protein>
    <submittedName>
        <fullName evidence="3">Uncharacterized protein</fullName>
    </submittedName>
</protein>
<feature type="region of interest" description="Disordered" evidence="2">
    <location>
        <begin position="578"/>
        <end position="695"/>
    </location>
</feature>